<dbReference type="Proteomes" id="UP000673447">
    <property type="component" value="Unassembled WGS sequence"/>
</dbReference>
<evidence type="ECO:0000313" key="2">
    <source>
        <dbReference type="Proteomes" id="UP000673447"/>
    </source>
</evidence>
<protein>
    <submittedName>
        <fullName evidence="1">Uncharacterized protein</fullName>
    </submittedName>
</protein>
<proteinExistence type="predicted"/>
<name>A0A940WZG1_9GAMM</name>
<gene>
    <name evidence="1" type="ORF">J5837_01790</name>
</gene>
<comment type="caution">
    <text evidence="1">The sequence shown here is derived from an EMBL/GenBank/DDBJ whole genome shotgun (WGS) entry which is preliminary data.</text>
</comment>
<dbReference type="EMBL" id="JAGKTC010000001">
    <property type="protein sequence ID" value="MBP3983142.1"/>
    <property type="molecule type" value="Genomic_DNA"/>
</dbReference>
<reference evidence="1" key="1">
    <citation type="journal article" date="2016" name="Int. J. Syst. Evol. Microbiol.">
        <title>Pseudoxanthomonas helianthi sp. nov., isolated from roots of Jerusalem artichoke (Helianthus tuberosus).</title>
        <authorList>
            <person name="Kittiwongwattana C."/>
            <person name="Thawai C."/>
        </authorList>
    </citation>
    <scope>NUCLEOTIDE SEQUENCE</scope>
    <source>
        <strain evidence="1">110414</strain>
    </source>
</reference>
<dbReference type="AlphaFoldDB" id="A0A940WZG1"/>
<dbReference type="RefSeq" id="WP_210535007.1">
    <property type="nucleotide sequence ID" value="NZ_JAGKTC010000001.1"/>
</dbReference>
<accession>A0A940WZG1</accession>
<reference evidence="1" key="2">
    <citation type="submission" date="2021-03" db="EMBL/GenBank/DDBJ databases">
        <authorList>
            <person name="Cao W."/>
        </authorList>
    </citation>
    <scope>NUCLEOTIDE SEQUENCE</scope>
    <source>
        <strain evidence="1">110414</strain>
    </source>
</reference>
<sequence length="222" mass="23520">MAEIFCASLPSSFVPAAMNESPSIYLADHTEKNMKVRNALMVIAVALTGCSQSASEQVEGQSAETLPAVTTNPADVQKPATSPLLIDGAQVKLQEPSVLAGATWTTKQCSLTTPDDGKDLSAQANSPTRLEGFFIDPQDAPAGEFEIVLKGDGANYGIPAKTGWERADVATFFKVPALATAGYDVLVTLDSSVPKGEYDVDLMLERGGVKYFCESGKRLLVK</sequence>
<keyword evidence="2" id="KW-1185">Reference proteome</keyword>
<evidence type="ECO:0000313" key="1">
    <source>
        <dbReference type="EMBL" id="MBP3983142.1"/>
    </source>
</evidence>
<organism evidence="1 2">
    <name type="scientific">Pseudoxanthomonas helianthi</name>
    <dbReference type="NCBI Taxonomy" id="1453541"/>
    <lineage>
        <taxon>Bacteria</taxon>
        <taxon>Pseudomonadati</taxon>
        <taxon>Pseudomonadota</taxon>
        <taxon>Gammaproteobacteria</taxon>
        <taxon>Lysobacterales</taxon>
        <taxon>Lysobacteraceae</taxon>
        <taxon>Pseudoxanthomonas</taxon>
    </lineage>
</organism>